<dbReference type="PROSITE" id="PS00690">
    <property type="entry name" value="DEAH_ATP_HELICASE"/>
    <property type="match status" value="1"/>
</dbReference>
<dbReference type="Pfam" id="PF07717">
    <property type="entry name" value="OB_NTP_bind"/>
    <property type="match status" value="1"/>
</dbReference>
<dbReference type="EMBL" id="SDEE01000043">
    <property type="protein sequence ID" value="RXW23384.1"/>
    <property type="molecule type" value="Genomic_DNA"/>
</dbReference>
<dbReference type="OrthoDB" id="10253254at2759"/>
<dbReference type="AlphaFoldDB" id="A0A4Q2DVX5"/>
<evidence type="ECO:0000313" key="9">
    <source>
        <dbReference type="EMBL" id="RXW23384.1"/>
    </source>
</evidence>
<dbReference type="STRING" id="2316362.A0A4Q2DVX5"/>
<dbReference type="InterPro" id="IPR002464">
    <property type="entry name" value="DNA/RNA_helicase_DEAH_CS"/>
</dbReference>
<dbReference type="Gene3D" id="3.40.50.300">
    <property type="entry name" value="P-loop containing nucleotide triphosphate hydrolases"/>
    <property type="match status" value="2"/>
</dbReference>
<name>A0A4Q2DVX5_9AGAR</name>
<evidence type="ECO:0000256" key="4">
    <source>
        <dbReference type="ARBA" id="ARBA00022806"/>
    </source>
</evidence>
<feature type="domain" description="Helicase ATP-binding" evidence="7">
    <location>
        <begin position="1"/>
        <end position="91"/>
    </location>
</feature>
<dbReference type="GO" id="GO:0016787">
    <property type="term" value="F:hydrolase activity"/>
    <property type="evidence" value="ECO:0007669"/>
    <property type="project" value="UniProtKB-KW"/>
</dbReference>
<dbReference type="Pfam" id="PF00271">
    <property type="entry name" value="Helicase_C"/>
    <property type="match status" value="1"/>
</dbReference>
<dbReference type="InterPro" id="IPR014001">
    <property type="entry name" value="Helicase_ATP-bd"/>
</dbReference>
<evidence type="ECO:0000256" key="3">
    <source>
        <dbReference type="ARBA" id="ARBA00022801"/>
    </source>
</evidence>
<dbReference type="GO" id="GO:0003725">
    <property type="term" value="F:double-stranded RNA binding"/>
    <property type="evidence" value="ECO:0007669"/>
    <property type="project" value="TreeGrafter"/>
</dbReference>
<gene>
    <name evidence="9" type="ORF">EST38_g2455</name>
</gene>
<dbReference type="InterPro" id="IPR048333">
    <property type="entry name" value="HA2_WH"/>
</dbReference>
<dbReference type="PROSITE" id="PS51194">
    <property type="entry name" value="HELICASE_CTER"/>
    <property type="match status" value="1"/>
</dbReference>
<keyword evidence="2" id="KW-0547">Nucleotide-binding</keyword>
<evidence type="ECO:0000313" key="10">
    <source>
        <dbReference type="Proteomes" id="UP000290288"/>
    </source>
</evidence>
<comment type="caution">
    <text evidence="9">The sequence shown here is derived from an EMBL/GenBank/DDBJ whole genome shotgun (WGS) entry which is preliminary data.</text>
</comment>
<evidence type="ECO:0000259" key="7">
    <source>
        <dbReference type="PROSITE" id="PS51192"/>
    </source>
</evidence>
<evidence type="ECO:0000256" key="6">
    <source>
        <dbReference type="ARBA" id="ARBA00047984"/>
    </source>
</evidence>
<dbReference type="CDD" id="cd18791">
    <property type="entry name" value="SF2_C_RHA"/>
    <property type="match status" value="1"/>
</dbReference>
<keyword evidence="3" id="KW-0378">Hydrolase</keyword>
<dbReference type="InterPro" id="IPR027417">
    <property type="entry name" value="P-loop_NTPase"/>
</dbReference>
<dbReference type="Gene3D" id="1.20.120.1080">
    <property type="match status" value="1"/>
</dbReference>
<dbReference type="SMART" id="SM00490">
    <property type="entry name" value="HELICc"/>
    <property type="match status" value="1"/>
</dbReference>
<sequence length="585" mass="65156">MIVRELLSDPMLSRYSVVIVDEAHERTLRTDLLLANLKKIIKKRNEAPTKDAKGKHSSNISNPLKIVVMSATLDAEKFSKFFYNAKILYIKGRQHPVKIYHSAESQLDYVDSAMRTFFQIHTDQPPGDVLIFLPGQEDIESLQASIDLFARQLPTDIPDVCLPSFSSFFLPNSPLLKVLTCSMFAAQENRKNAQVFAATPPNTRKCILATNIAETSITIPGVKYVIDTGKCKEKQYLAKAGGGGFDTLFTRDITQSSAMQRTGRAGREGMGVCFRLYTETAFNAMAVSSEPEILRSSLSSSILQLKCLGQELQELQLMDAPDEESIRSAFKTLWLLGAVDQRSRLTEAGRKMAAFPVDPTYACAIVASEGYHCTLEILEIISVLSASSKLFVDITDQREAVAEQRLKFRHPSGDHMTILNVARAYQEITAAAGEGPEKNSSRIKEKVAKKEWCRKHFLNERTLLEAQEIKSQLKTVCQRLDINWTVSALKKSTDEGALTEEDAIIRSLGHGLCGNAAFLQPDGTYKQIIGQSTVKIHPSSTLCDKKQPAIIYDELVFTNNIYARGVSSIPKSFFVNHEPFKQRKA</sequence>
<accession>A0A4Q2DVX5</accession>
<dbReference type="Proteomes" id="UP000290288">
    <property type="component" value="Unassembled WGS sequence"/>
</dbReference>
<dbReference type="PROSITE" id="PS51192">
    <property type="entry name" value="HELICASE_ATP_BIND_1"/>
    <property type="match status" value="1"/>
</dbReference>
<keyword evidence="4" id="KW-0347">Helicase</keyword>
<dbReference type="Pfam" id="PF21010">
    <property type="entry name" value="HA2_C"/>
    <property type="match status" value="1"/>
</dbReference>
<dbReference type="SUPFAM" id="SSF52540">
    <property type="entry name" value="P-loop containing nucleoside triphosphate hydrolases"/>
    <property type="match status" value="1"/>
</dbReference>
<proteinExistence type="predicted"/>
<reference evidence="9 10" key="1">
    <citation type="submission" date="2019-01" db="EMBL/GenBank/DDBJ databases">
        <title>Draft genome sequence of Psathyrella aberdarensis IHI B618.</title>
        <authorList>
            <person name="Buettner E."/>
            <person name="Kellner H."/>
        </authorList>
    </citation>
    <scope>NUCLEOTIDE SEQUENCE [LARGE SCALE GENOMIC DNA]</scope>
    <source>
        <strain evidence="9 10">IHI B618</strain>
    </source>
</reference>
<dbReference type="GO" id="GO:1990904">
    <property type="term" value="C:ribonucleoprotein complex"/>
    <property type="evidence" value="ECO:0007669"/>
    <property type="project" value="UniProtKB-ARBA"/>
</dbReference>
<dbReference type="InterPro" id="IPR001650">
    <property type="entry name" value="Helicase_C-like"/>
</dbReference>
<dbReference type="Pfam" id="PF04408">
    <property type="entry name" value="WHD_HA2"/>
    <property type="match status" value="1"/>
</dbReference>
<dbReference type="GO" id="GO:0005524">
    <property type="term" value="F:ATP binding"/>
    <property type="evidence" value="ECO:0007669"/>
    <property type="project" value="UniProtKB-KW"/>
</dbReference>
<protein>
    <recommendedName>
        <fullName evidence="1">RNA helicase</fullName>
        <ecNumber evidence="1">3.6.4.13</ecNumber>
    </recommendedName>
</protein>
<feature type="domain" description="Helicase C-terminal" evidence="8">
    <location>
        <begin position="113"/>
        <end position="309"/>
    </location>
</feature>
<dbReference type="GO" id="GO:0005730">
    <property type="term" value="C:nucleolus"/>
    <property type="evidence" value="ECO:0007669"/>
    <property type="project" value="TreeGrafter"/>
</dbReference>
<dbReference type="PANTHER" id="PTHR18934">
    <property type="entry name" value="ATP-DEPENDENT RNA HELICASE"/>
    <property type="match status" value="1"/>
</dbReference>
<evidence type="ECO:0000256" key="1">
    <source>
        <dbReference type="ARBA" id="ARBA00012552"/>
    </source>
</evidence>
<keyword evidence="5" id="KW-0067">ATP-binding</keyword>
<keyword evidence="10" id="KW-1185">Reference proteome</keyword>
<dbReference type="GO" id="GO:0045943">
    <property type="term" value="P:positive regulation of transcription by RNA polymerase I"/>
    <property type="evidence" value="ECO:0007669"/>
    <property type="project" value="TreeGrafter"/>
</dbReference>
<evidence type="ECO:0000256" key="2">
    <source>
        <dbReference type="ARBA" id="ARBA00022741"/>
    </source>
</evidence>
<dbReference type="InterPro" id="IPR007502">
    <property type="entry name" value="Helicase-assoc_dom"/>
</dbReference>
<comment type="catalytic activity">
    <reaction evidence="6">
        <text>ATP + H2O = ADP + phosphate + H(+)</text>
        <dbReference type="Rhea" id="RHEA:13065"/>
        <dbReference type="ChEBI" id="CHEBI:15377"/>
        <dbReference type="ChEBI" id="CHEBI:15378"/>
        <dbReference type="ChEBI" id="CHEBI:30616"/>
        <dbReference type="ChEBI" id="CHEBI:43474"/>
        <dbReference type="ChEBI" id="CHEBI:456216"/>
        <dbReference type="EC" id="3.6.4.13"/>
    </reaction>
</comment>
<evidence type="ECO:0000259" key="8">
    <source>
        <dbReference type="PROSITE" id="PS51194"/>
    </source>
</evidence>
<evidence type="ECO:0000256" key="5">
    <source>
        <dbReference type="ARBA" id="ARBA00022840"/>
    </source>
</evidence>
<dbReference type="SMART" id="SM00847">
    <property type="entry name" value="HA2"/>
    <property type="match status" value="1"/>
</dbReference>
<dbReference type="InterPro" id="IPR011709">
    <property type="entry name" value="DEAD-box_helicase_OB_fold"/>
</dbReference>
<dbReference type="EC" id="3.6.4.13" evidence="1"/>
<dbReference type="PANTHER" id="PTHR18934:SF118">
    <property type="entry name" value="ATP-DEPENDENT RNA HELICASE DHX33"/>
    <property type="match status" value="1"/>
</dbReference>
<dbReference type="GO" id="GO:0003724">
    <property type="term" value="F:RNA helicase activity"/>
    <property type="evidence" value="ECO:0007669"/>
    <property type="project" value="UniProtKB-EC"/>
</dbReference>
<organism evidence="9 10">
    <name type="scientific">Candolleomyces aberdarensis</name>
    <dbReference type="NCBI Taxonomy" id="2316362"/>
    <lineage>
        <taxon>Eukaryota</taxon>
        <taxon>Fungi</taxon>
        <taxon>Dikarya</taxon>
        <taxon>Basidiomycota</taxon>
        <taxon>Agaricomycotina</taxon>
        <taxon>Agaricomycetes</taxon>
        <taxon>Agaricomycetidae</taxon>
        <taxon>Agaricales</taxon>
        <taxon>Agaricineae</taxon>
        <taxon>Psathyrellaceae</taxon>
        <taxon>Candolleomyces</taxon>
    </lineage>
</organism>